<feature type="non-terminal residue" evidence="1">
    <location>
        <position position="1"/>
    </location>
</feature>
<comment type="caution">
    <text evidence="1">The sequence shown here is derived from an EMBL/GenBank/DDBJ whole genome shotgun (WGS) entry which is preliminary data.</text>
</comment>
<accession>A0A8S3K8J4</accession>
<dbReference type="AlphaFoldDB" id="A0A8S3K8J4"/>
<dbReference type="SUPFAM" id="SSF56399">
    <property type="entry name" value="ADP-ribosylation"/>
    <property type="match status" value="1"/>
</dbReference>
<dbReference type="Gene3D" id="3.90.176.10">
    <property type="entry name" value="Toxin ADP-ribosyltransferase, Chain A, domain 1"/>
    <property type="match status" value="1"/>
</dbReference>
<evidence type="ECO:0000313" key="1">
    <source>
        <dbReference type="EMBL" id="CAF5228121.1"/>
    </source>
</evidence>
<name>A0A8S3K8J4_9BILA</name>
<proteinExistence type="predicted"/>
<feature type="non-terminal residue" evidence="1">
    <location>
        <position position="142"/>
    </location>
</feature>
<dbReference type="Proteomes" id="UP000681720">
    <property type="component" value="Unassembled WGS sequence"/>
</dbReference>
<evidence type="ECO:0000313" key="2">
    <source>
        <dbReference type="Proteomes" id="UP000681720"/>
    </source>
</evidence>
<organism evidence="1 2">
    <name type="scientific">Rotaria magnacalcarata</name>
    <dbReference type="NCBI Taxonomy" id="392030"/>
    <lineage>
        <taxon>Eukaryota</taxon>
        <taxon>Metazoa</taxon>
        <taxon>Spiralia</taxon>
        <taxon>Gnathifera</taxon>
        <taxon>Rotifera</taxon>
        <taxon>Eurotatoria</taxon>
        <taxon>Bdelloidea</taxon>
        <taxon>Philodinida</taxon>
        <taxon>Philodinidae</taxon>
        <taxon>Rotaria</taxon>
    </lineage>
</organism>
<gene>
    <name evidence="1" type="ORF">GIL414_LOCUS87988</name>
</gene>
<sequence>QREYRFKSPIWWYTDTNFLCGMLNKAIRSFDMESLTKMGFFIRNVHRQLEQLHYEQWNDNMTPFTVYRGQGFFQQDFEHLLNIEGGFISFNNFLSTSKEKSVAMDFIQHELNKFEDVIGVLFIMTIDPSKVSASTTPFALID</sequence>
<protein>
    <submittedName>
        <fullName evidence="1">Uncharacterized protein</fullName>
    </submittedName>
</protein>
<dbReference type="EMBL" id="CAJOBJ010383089">
    <property type="protein sequence ID" value="CAF5228121.1"/>
    <property type="molecule type" value="Genomic_DNA"/>
</dbReference>
<reference evidence="1" key="1">
    <citation type="submission" date="2021-02" db="EMBL/GenBank/DDBJ databases">
        <authorList>
            <person name="Nowell W R."/>
        </authorList>
    </citation>
    <scope>NUCLEOTIDE SEQUENCE</scope>
</reference>